<evidence type="ECO:0008006" key="4">
    <source>
        <dbReference type="Google" id="ProtNLM"/>
    </source>
</evidence>
<keyword evidence="3" id="KW-1185">Reference proteome</keyword>
<evidence type="ECO:0000313" key="2">
    <source>
        <dbReference type="EMBL" id="KAK6507825.1"/>
    </source>
</evidence>
<dbReference type="AlphaFoldDB" id="A0AAV9WG32"/>
<gene>
    <name evidence="2" type="ORF">TWF481_006246</name>
</gene>
<organism evidence="2 3">
    <name type="scientific">Arthrobotrys musiformis</name>
    <dbReference type="NCBI Taxonomy" id="47236"/>
    <lineage>
        <taxon>Eukaryota</taxon>
        <taxon>Fungi</taxon>
        <taxon>Dikarya</taxon>
        <taxon>Ascomycota</taxon>
        <taxon>Pezizomycotina</taxon>
        <taxon>Orbiliomycetes</taxon>
        <taxon>Orbiliales</taxon>
        <taxon>Orbiliaceae</taxon>
        <taxon>Arthrobotrys</taxon>
    </lineage>
</organism>
<accession>A0AAV9WG32</accession>
<feature type="compositionally biased region" description="Polar residues" evidence="1">
    <location>
        <begin position="602"/>
        <end position="630"/>
    </location>
</feature>
<name>A0AAV9WG32_9PEZI</name>
<protein>
    <recommendedName>
        <fullName evidence="4">ParB/Sulfiredoxin domain-containing protein</fullName>
    </recommendedName>
</protein>
<reference evidence="2 3" key="1">
    <citation type="submission" date="2023-08" db="EMBL/GenBank/DDBJ databases">
        <authorList>
            <person name="Palmer J.M."/>
        </authorList>
    </citation>
    <scope>NUCLEOTIDE SEQUENCE [LARGE SCALE GENOMIC DNA]</scope>
    <source>
        <strain evidence="2 3">TWF481</strain>
    </source>
</reference>
<sequence length="797" mass="91677">MERHIDAIEESLRSNFIGVFRCSLDSITFPTDSEPVDKLKLTKILTSFDDQFLRYQDKAITAIISDTNTISQDDRCDILQREAPAPIIRDPVQCIHGRHRILAAIHFCLNRPIEQRWWYVKIYSDNLSDEVQYYLANDFDFQVGRTEGEIYRRIRLQSNDSTNILYTRLKATQKSQLATFWRHSDVSGTLDALLPFSGLWKEGFSVSKLQRLCSLKCDKVEYDRLTERPGNREELFGCLDAVSVSELQLRVPGLSFADASFVDKKMADMSLFPSIETWAVRQEILERLRRVRVLIPSLSSFFRYLIFMEECANIMKLLVPEGASSMVYDSVIHQINVSTSPNTIIQVSETQFVERAGDTVPDSSYKQLWLFSMRNFSEMKVAKASSRKIKSTTDATKTSPVRWRLYASLIERFGIRVTQAIRWHGTDHEMQMALQGWILRNRPQDIYDYTASDLAREVQHVMGRLERIPVRQNTTALARPQETGFSVIPIKDRFMIRQQCLTSSFFLFLPHMQDGNQTPGTDISHFFVCKDFYRSFFESDFAISFPSQDGSPPRFPSAPIPQDERLSHMDYQETRPGDTSDIARPDRDSMGSSADARGPEDSVQNPGSPMQEMTFTPTQSSRIPQPETSQEIIQEVPQEIVQETVQEISQESTQEIIQETAQEVIQETVQEMSQEVVRTVQETPQEITQEMVGDMSQETEEAFQGTVPEQRETTVRGIPGEVPTTVNFPVLIQTAPDADFVQRMVNQGQLNQFRLNNPGSRAFFFDQNGERKFINWKGIYVMHRRLKKTIRIITFLV</sequence>
<evidence type="ECO:0000256" key="1">
    <source>
        <dbReference type="SAM" id="MobiDB-lite"/>
    </source>
</evidence>
<evidence type="ECO:0000313" key="3">
    <source>
        <dbReference type="Proteomes" id="UP001370758"/>
    </source>
</evidence>
<comment type="caution">
    <text evidence="2">The sequence shown here is derived from an EMBL/GenBank/DDBJ whole genome shotgun (WGS) entry which is preliminary data.</text>
</comment>
<feature type="compositionally biased region" description="Basic and acidic residues" evidence="1">
    <location>
        <begin position="571"/>
        <end position="589"/>
    </location>
</feature>
<proteinExistence type="predicted"/>
<dbReference type="Pfam" id="PF12520">
    <property type="entry name" value="DUF3723"/>
    <property type="match status" value="1"/>
</dbReference>
<dbReference type="Proteomes" id="UP001370758">
    <property type="component" value="Unassembled WGS sequence"/>
</dbReference>
<feature type="region of interest" description="Disordered" evidence="1">
    <location>
        <begin position="571"/>
        <end position="630"/>
    </location>
</feature>
<dbReference type="EMBL" id="JAVHJL010000003">
    <property type="protein sequence ID" value="KAK6507825.1"/>
    <property type="molecule type" value="Genomic_DNA"/>
</dbReference>
<dbReference type="InterPro" id="IPR022198">
    <property type="entry name" value="DUF3723"/>
</dbReference>